<sequence length="536" mass="57868">MGSSSTEEAKPPYPPDKIPGGSGSLDNGSADTVTLDTDEAILRANGHTTAMKRQFNWVAALGLAFTITNSWVGYLSNFGQNLIYGGPQSVLMGLLVAFAAQFTVTLGLAEIASAFPSSGGQYHFVYILAPESSKRFLAYLIGWVSTLAWWTTTCSGTSLFAMTISGIIGDRVPSYAASQWQIYLIYVGTAVVTVLPVILAPRKVHWTVQIGLYISIGGFLVVLFTCVGMHGHTQPASFLVDIGSGKSGWNQRVAWLLGISNAMYAFGGTDGVIHISEEMSNPSRRVPQVMGLTLLIGLCTCFPIMMSLFTFATDIDKVASSPLPSMELIRQATGSDVAALALISIILLVYLTSLPSQWVTCGRLAWAFARDNGVPFSPYFSVIDRKLELPLRTTMTALGFACIYGLLYLASTTAFNSIVTSAVLFLNISYAAPQAILLFFGRKKRLPPRYLNLGVYGYICNGFATVWIIILAVLVCMPPTLPVTVGAMNYTGVVLVGLSSIIVGLWFSTGRKTFQGPNINWDELYALNAAMFRPEV</sequence>
<comment type="subcellular location">
    <subcellularLocation>
        <location evidence="1">Membrane</location>
        <topology evidence="1">Multi-pass membrane protein</topology>
    </subcellularLocation>
</comment>
<feature type="transmembrane region" description="Helical" evidence="7">
    <location>
        <begin position="180"/>
        <end position="200"/>
    </location>
</feature>
<keyword evidence="2" id="KW-0813">Transport</keyword>
<dbReference type="InterPro" id="IPR002293">
    <property type="entry name" value="AA/rel_permease1"/>
</dbReference>
<reference evidence="8" key="1">
    <citation type="submission" date="2018-03" db="EMBL/GenBank/DDBJ databases">
        <authorList>
            <person name="Guldener U."/>
        </authorList>
    </citation>
    <scope>NUCLEOTIDE SEQUENCE</scope>
</reference>
<dbReference type="Proteomes" id="UP001187682">
    <property type="component" value="Unassembled WGS sequence"/>
</dbReference>
<dbReference type="AlphaFoldDB" id="A0AAE8N7L1"/>
<dbReference type="PIRSF" id="PIRSF006060">
    <property type="entry name" value="AA_transporter"/>
    <property type="match status" value="1"/>
</dbReference>
<accession>A0AAE8N7L1</accession>
<dbReference type="GO" id="GO:0016020">
    <property type="term" value="C:membrane"/>
    <property type="evidence" value="ECO:0007669"/>
    <property type="project" value="UniProtKB-SubCell"/>
</dbReference>
<keyword evidence="9" id="KW-1185">Reference proteome</keyword>
<evidence type="ECO:0000256" key="5">
    <source>
        <dbReference type="ARBA" id="ARBA00023136"/>
    </source>
</evidence>
<name>A0AAE8N7L1_9PEZI</name>
<evidence type="ECO:0000256" key="2">
    <source>
        <dbReference type="ARBA" id="ARBA00022448"/>
    </source>
</evidence>
<evidence type="ECO:0000256" key="1">
    <source>
        <dbReference type="ARBA" id="ARBA00004141"/>
    </source>
</evidence>
<feature type="transmembrane region" description="Helical" evidence="7">
    <location>
        <begin position="389"/>
        <end position="410"/>
    </location>
</feature>
<protein>
    <submittedName>
        <fullName evidence="8">Related to HNM1 - Choline permease</fullName>
    </submittedName>
</protein>
<dbReference type="GO" id="GO:0022857">
    <property type="term" value="F:transmembrane transporter activity"/>
    <property type="evidence" value="ECO:0007669"/>
    <property type="project" value="InterPro"/>
</dbReference>
<feature type="transmembrane region" description="Helical" evidence="7">
    <location>
        <begin position="332"/>
        <end position="351"/>
    </location>
</feature>
<organism evidence="8 9">
    <name type="scientific">Cephalotrichum gorgonifer</name>
    <dbReference type="NCBI Taxonomy" id="2041049"/>
    <lineage>
        <taxon>Eukaryota</taxon>
        <taxon>Fungi</taxon>
        <taxon>Dikarya</taxon>
        <taxon>Ascomycota</taxon>
        <taxon>Pezizomycotina</taxon>
        <taxon>Sordariomycetes</taxon>
        <taxon>Hypocreomycetidae</taxon>
        <taxon>Microascales</taxon>
        <taxon>Microascaceae</taxon>
        <taxon>Cephalotrichum</taxon>
    </lineage>
</organism>
<keyword evidence="5 7" id="KW-0472">Membrane</keyword>
<evidence type="ECO:0000256" key="4">
    <source>
        <dbReference type="ARBA" id="ARBA00022989"/>
    </source>
</evidence>
<feature type="transmembrane region" description="Helical" evidence="7">
    <location>
        <begin position="94"/>
        <end position="115"/>
    </location>
</feature>
<keyword evidence="4 7" id="KW-1133">Transmembrane helix</keyword>
<feature type="transmembrane region" description="Helical" evidence="7">
    <location>
        <begin position="55"/>
        <end position="74"/>
    </location>
</feature>
<feature type="transmembrane region" description="Helical" evidence="7">
    <location>
        <begin position="294"/>
        <end position="312"/>
    </location>
</feature>
<feature type="transmembrane region" description="Helical" evidence="7">
    <location>
        <begin position="136"/>
        <end position="168"/>
    </location>
</feature>
<feature type="transmembrane region" description="Helical" evidence="7">
    <location>
        <begin position="453"/>
        <end position="475"/>
    </location>
</feature>
<dbReference type="PANTHER" id="PTHR45649">
    <property type="entry name" value="AMINO-ACID PERMEASE BAT1"/>
    <property type="match status" value="1"/>
</dbReference>
<evidence type="ECO:0000313" key="8">
    <source>
        <dbReference type="EMBL" id="SPO06753.1"/>
    </source>
</evidence>
<evidence type="ECO:0000256" key="6">
    <source>
        <dbReference type="SAM" id="MobiDB-lite"/>
    </source>
</evidence>
<dbReference type="Pfam" id="PF13520">
    <property type="entry name" value="AA_permease_2"/>
    <property type="match status" value="1"/>
</dbReference>
<feature type="transmembrane region" description="Helical" evidence="7">
    <location>
        <begin position="253"/>
        <end position="273"/>
    </location>
</feature>
<proteinExistence type="predicted"/>
<keyword evidence="3 7" id="KW-0812">Transmembrane</keyword>
<feature type="transmembrane region" description="Helical" evidence="7">
    <location>
        <begin position="212"/>
        <end position="233"/>
    </location>
</feature>
<comment type="caution">
    <text evidence="8">The sequence shown here is derived from an EMBL/GenBank/DDBJ whole genome shotgun (WGS) entry which is preliminary data.</text>
</comment>
<dbReference type="PANTHER" id="PTHR45649:SF11">
    <property type="entry name" value="TRANSPORTER, PUTATIVE (EUROFUNG)-RELATED"/>
    <property type="match status" value="1"/>
</dbReference>
<evidence type="ECO:0000256" key="7">
    <source>
        <dbReference type="SAM" id="Phobius"/>
    </source>
</evidence>
<dbReference type="EMBL" id="ONZQ02000017">
    <property type="protein sequence ID" value="SPO06753.1"/>
    <property type="molecule type" value="Genomic_DNA"/>
</dbReference>
<evidence type="ECO:0000313" key="9">
    <source>
        <dbReference type="Proteomes" id="UP001187682"/>
    </source>
</evidence>
<feature type="region of interest" description="Disordered" evidence="6">
    <location>
        <begin position="1"/>
        <end position="29"/>
    </location>
</feature>
<gene>
    <name evidence="8" type="ORF">DNG_09447</name>
</gene>
<feature type="transmembrane region" description="Helical" evidence="7">
    <location>
        <begin position="487"/>
        <end position="507"/>
    </location>
</feature>
<feature type="transmembrane region" description="Helical" evidence="7">
    <location>
        <begin position="422"/>
        <end position="441"/>
    </location>
</feature>
<dbReference type="Gene3D" id="1.20.1740.10">
    <property type="entry name" value="Amino acid/polyamine transporter I"/>
    <property type="match status" value="1"/>
</dbReference>
<evidence type="ECO:0000256" key="3">
    <source>
        <dbReference type="ARBA" id="ARBA00022692"/>
    </source>
</evidence>